<evidence type="ECO:0000259" key="2">
    <source>
        <dbReference type="Pfam" id="PF02470"/>
    </source>
</evidence>
<feature type="compositionally biased region" description="Basic and acidic residues" evidence="1">
    <location>
        <begin position="325"/>
        <end position="347"/>
    </location>
</feature>
<name>A0ABN1TWL2_9ACTN</name>
<sequence length="363" mass="39192">MSQFERVRRRVRIAQILLLAIVVAGTAYVGDAVVGGGLFSSPTTVTVHLPEAGGLHPRAAVTYRGQKVGVVTGIRLTDDGIAATIELEEDARIPTDSTFEVRNLSAVGEQHLYIAPNTDQGPWLADGSEVSAGSDAIPLPMPQVLADVQTLMKRIDIDDITTISTEIDAVFGDGTVDLRATTIELERAFDLLQAMQPDLLRLTRAAEVPLTTISDQAALIRRTLRNARLVSAELAGLDPTVRRLLTTGPEAAAAVEGLWRDLEPEVVELIDASTPLLAMAGLRLPGLRHWLDWLPQQLAAMAGSTRDGSGRVLLVPKLLKNCDYGVDRRSPHETTKQSPRLDARCHAESPQLQGRGSQNVPRP</sequence>
<dbReference type="InterPro" id="IPR003399">
    <property type="entry name" value="Mce/MlaD"/>
</dbReference>
<feature type="region of interest" description="Disordered" evidence="1">
    <location>
        <begin position="325"/>
        <end position="363"/>
    </location>
</feature>
<accession>A0ABN1TWL2</accession>
<feature type="domain" description="Mce/MlaD" evidence="2">
    <location>
        <begin position="42"/>
        <end position="116"/>
    </location>
</feature>
<organism evidence="3 4">
    <name type="scientific">Nocardioides dubius</name>
    <dbReference type="NCBI Taxonomy" id="317019"/>
    <lineage>
        <taxon>Bacteria</taxon>
        <taxon>Bacillati</taxon>
        <taxon>Actinomycetota</taxon>
        <taxon>Actinomycetes</taxon>
        <taxon>Propionibacteriales</taxon>
        <taxon>Nocardioidaceae</taxon>
        <taxon>Nocardioides</taxon>
    </lineage>
</organism>
<keyword evidence="4" id="KW-1185">Reference proteome</keyword>
<dbReference type="Pfam" id="PF02470">
    <property type="entry name" value="MlaD"/>
    <property type="match status" value="1"/>
</dbReference>
<reference evidence="3 4" key="1">
    <citation type="journal article" date="2019" name="Int. J. Syst. Evol. Microbiol.">
        <title>The Global Catalogue of Microorganisms (GCM) 10K type strain sequencing project: providing services to taxonomists for standard genome sequencing and annotation.</title>
        <authorList>
            <consortium name="The Broad Institute Genomics Platform"/>
            <consortium name="The Broad Institute Genome Sequencing Center for Infectious Disease"/>
            <person name="Wu L."/>
            <person name="Ma J."/>
        </authorList>
    </citation>
    <scope>NUCLEOTIDE SEQUENCE [LARGE SCALE GENOMIC DNA]</scope>
    <source>
        <strain evidence="3 4">JCM 13008</strain>
    </source>
</reference>
<protein>
    <submittedName>
        <fullName evidence="3">MlaD family protein</fullName>
    </submittedName>
</protein>
<dbReference type="Proteomes" id="UP001501581">
    <property type="component" value="Unassembled WGS sequence"/>
</dbReference>
<evidence type="ECO:0000313" key="3">
    <source>
        <dbReference type="EMBL" id="GAA1105663.1"/>
    </source>
</evidence>
<dbReference type="InterPro" id="IPR052336">
    <property type="entry name" value="MlaD_Phospholipid_Transporter"/>
</dbReference>
<dbReference type="PANTHER" id="PTHR33371">
    <property type="entry name" value="INTERMEMBRANE PHOSPHOLIPID TRANSPORT SYSTEM BINDING PROTEIN MLAD-RELATED"/>
    <property type="match status" value="1"/>
</dbReference>
<dbReference type="PANTHER" id="PTHR33371:SF16">
    <property type="entry name" value="MCE-FAMILY PROTEIN MCE3F"/>
    <property type="match status" value="1"/>
</dbReference>
<dbReference type="EMBL" id="BAAALG010000011">
    <property type="protein sequence ID" value="GAA1105663.1"/>
    <property type="molecule type" value="Genomic_DNA"/>
</dbReference>
<evidence type="ECO:0000313" key="4">
    <source>
        <dbReference type="Proteomes" id="UP001501581"/>
    </source>
</evidence>
<proteinExistence type="predicted"/>
<feature type="compositionally biased region" description="Polar residues" evidence="1">
    <location>
        <begin position="350"/>
        <end position="363"/>
    </location>
</feature>
<comment type="caution">
    <text evidence="3">The sequence shown here is derived from an EMBL/GenBank/DDBJ whole genome shotgun (WGS) entry which is preliminary data.</text>
</comment>
<dbReference type="RefSeq" id="WP_343995170.1">
    <property type="nucleotide sequence ID" value="NZ_BAAALG010000011.1"/>
</dbReference>
<gene>
    <name evidence="3" type="ORF">GCM10009668_26420</name>
</gene>
<evidence type="ECO:0000256" key="1">
    <source>
        <dbReference type="SAM" id="MobiDB-lite"/>
    </source>
</evidence>